<sequence length="67" mass="7234">MKRWLIIISLLLPMTIAAQDATFRDMRRDTSTRGVEFSIKAIGSPGGDANLVGGSDYIRGAFGGEMT</sequence>
<gene>
    <name evidence="2" type="ORF">IAA93_05775</name>
</gene>
<reference evidence="2" key="2">
    <citation type="submission" date="2021-04" db="EMBL/GenBank/DDBJ databases">
        <authorList>
            <person name="Gilroy R."/>
        </authorList>
    </citation>
    <scope>NUCLEOTIDE SEQUENCE</scope>
    <source>
        <strain evidence="2">MalCec1-1739</strain>
    </source>
</reference>
<feature type="chain" id="PRO_5038855048" evidence="1">
    <location>
        <begin position="21"/>
        <end position="67"/>
    </location>
</feature>
<keyword evidence="1" id="KW-0732">Signal</keyword>
<protein>
    <submittedName>
        <fullName evidence="2">Uncharacterized protein</fullName>
    </submittedName>
</protein>
<feature type="signal peptide" evidence="1">
    <location>
        <begin position="1"/>
        <end position="20"/>
    </location>
</feature>
<evidence type="ECO:0000313" key="2">
    <source>
        <dbReference type="EMBL" id="HJD53214.1"/>
    </source>
</evidence>
<dbReference type="AlphaFoldDB" id="A0A9D2ZV75"/>
<dbReference type="EMBL" id="DWUP01000125">
    <property type="protein sequence ID" value="HJD53214.1"/>
    <property type="molecule type" value="Genomic_DNA"/>
</dbReference>
<dbReference type="Proteomes" id="UP000787625">
    <property type="component" value="Unassembled WGS sequence"/>
</dbReference>
<name>A0A9D2ZV75_9BACT</name>
<accession>A0A9D2ZV75</accession>
<proteinExistence type="predicted"/>
<evidence type="ECO:0000313" key="3">
    <source>
        <dbReference type="Proteomes" id="UP000787625"/>
    </source>
</evidence>
<evidence type="ECO:0000256" key="1">
    <source>
        <dbReference type="SAM" id="SignalP"/>
    </source>
</evidence>
<reference evidence="2" key="1">
    <citation type="journal article" date="2021" name="PeerJ">
        <title>Extensive microbial diversity within the chicken gut microbiome revealed by metagenomics and culture.</title>
        <authorList>
            <person name="Gilroy R."/>
            <person name="Ravi A."/>
            <person name="Getino M."/>
            <person name="Pursley I."/>
            <person name="Horton D.L."/>
            <person name="Alikhan N.F."/>
            <person name="Baker D."/>
            <person name="Gharbi K."/>
            <person name="Hall N."/>
            <person name="Watson M."/>
            <person name="Adriaenssens E.M."/>
            <person name="Foster-Nyarko E."/>
            <person name="Jarju S."/>
            <person name="Secka A."/>
            <person name="Antonio M."/>
            <person name="Oren A."/>
            <person name="Chaudhuri R.R."/>
            <person name="La Ragione R."/>
            <person name="Hildebrand F."/>
            <person name="Pallen M.J."/>
        </authorList>
    </citation>
    <scope>NUCLEOTIDE SEQUENCE</scope>
    <source>
        <strain evidence="2">MalCec1-1739</strain>
    </source>
</reference>
<feature type="non-terminal residue" evidence="2">
    <location>
        <position position="67"/>
    </location>
</feature>
<organism evidence="2 3">
    <name type="scientific">Candidatus Avibacteroides avistercoris</name>
    <dbReference type="NCBI Taxonomy" id="2840690"/>
    <lineage>
        <taxon>Bacteria</taxon>
        <taxon>Pseudomonadati</taxon>
        <taxon>Bacteroidota</taxon>
        <taxon>Bacteroidia</taxon>
        <taxon>Bacteroidales</taxon>
        <taxon>Bacteroidaceae</taxon>
        <taxon>Bacteroidaceae incertae sedis</taxon>
        <taxon>Candidatus Avibacteroides</taxon>
    </lineage>
</organism>
<comment type="caution">
    <text evidence="2">The sequence shown here is derived from an EMBL/GenBank/DDBJ whole genome shotgun (WGS) entry which is preliminary data.</text>
</comment>